<reference evidence="2 3" key="1">
    <citation type="submission" date="2020-08" db="EMBL/GenBank/DDBJ databases">
        <title>Sequencing the genomes of 1000 actinobacteria strains.</title>
        <authorList>
            <person name="Klenk H.-P."/>
        </authorList>
    </citation>
    <scope>NUCLEOTIDE SEQUENCE [LARGE SCALE GENOMIC DNA]</scope>
    <source>
        <strain evidence="2 3">DSM 45784</strain>
    </source>
</reference>
<dbReference type="RefSeq" id="WP_184879428.1">
    <property type="nucleotide sequence ID" value="NZ_BOOV01000017.1"/>
</dbReference>
<comment type="caution">
    <text evidence="2">The sequence shown here is derived from an EMBL/GenBank/DDBJ whole genome shotgun (WGS) entry which is preliminary data.</text>
</comment>
<accession>A0A7W7D8C6</accession>
<dbReference type="Proteomes" id="UP000542210">
    <property type="component" value="Unassembled WGS sequence"/>
</dbReference>
<feature type="transmembrane region" description="Helical" evidence="1">
    <location>
        <begin position="29"/>
        <end position="47"/>
    </location>
</feature>
<proteinExistence type="predicted"/>
<name>A0A7W7D8C6_9ACTN</name>
<gene>
    <name evidence="2" type="ORF">BJ982_002350</name>
</gene>
<keyword evidence="1" id="KW-0472">Membrane</keyword>
<dbReference type="EMBL" id="JACHND010000001">
    <property type="protein sequence ID" value="MBB4700806.1"/>
    <property type="molecule type" value="Genomic_DNA"/>
</dbReference>
<organism evidence="2 3">
    <name type="scientific">Sphaerisporangium siamense</name>
    <dbReference type="NCBI Taxonomy" id="795645"/>
    <lineage>
        <taxon>Bacteria</taxon>
        <taxon>Bacillati</taxon>
        <taxon>Actinomycetota</taxon>
        <taxon>Actinomycetes</taxon>
        <taxon>Streptosporangiales</taxon>
        <taxon>Streptosporangiaceae</taxon>
        <taxon>Sphaerisporangium</taxon>
    </lineage>
</organism>
<keyword evidence="3" id="KW-1185">Reference proteome</keyword>
<keyword evidence="1" id="KW-0812">Transmembrane</keyword>
<sequence>MTRRRSPVKNHASRLECAGRLRDEPRWPAIVVIVVMVLVVVLTASGLDHVRAVEAVLVAGLGGVEIARRLLRRVPGSHLA</sequence>
<evidence type="ECO:0000256" key="1">
    <source>
        <dbReference type="SAM" id="Phobius"/>
    </source>
</evidence>
<protein>
    <submittedName>
        <fullName evidence="2">Uncharacterized protein</fullName>
    </submittedName>
</protein>
<evidence type="ECO:0000313" key="2">
    <source>
        <dbReference type="EMBL" id="MBB4700806.1"/>
    </source>
</evidence>
<dbReference type="AlphaFoldDB" id="A0A7W7D8C6"/>
<keyword evidence="1" id="KW-1133">Transmembrane helix</keyword>
<evidence type="ECO:0000313" key="3">
    <source>
        <dbReference type="Proteomes" id="UP000542210"/>
    </source>
</evidence>